<organism evidence="1 2">
    <name type="scientific">Kibdelosporangium lantanae</name>
    <dbReference type="NCBI Taxonomy" id="1497396"/>
    <lineage>
        <taxon>Bacteria</taxon>
        <taxon>Bacillati</taxon>
        <taxon>Actinomycetota</taxon>
        <taxon>Actinomycetes</taxon>
        <taxon>Pseudonocardiales</taxon>
        <taxon>Pseudonocardiaceae</taxon>
        <taxon>Kibdelosporangium</taxon>
    </lineage>
</organism>
<feature type="non-terminal residue" evidence="1">
    <location>
        <position position="1"/>
    </location>
</feature>
<dbReference type="EMBL" id="JBHTIS010000390">
    <property type="protein sequence ID" value="MFD1045723.1"/>
    <property type="molecule type" value="Genomic_DNA"/>
</dbReference>
<name>A0ABW3M5B9_9PSEU</name>
<sequence length="563" mass="64193">PVGVSVGTVAIRLEPFREEQITQWVRTWTTHNGPIRMFAQTTTYPELARQPLLLLMLALFDATGSELQRDDGSFRELDLYEGLLTQFAEREVRKDSPELSDEQCASAVDQELLRLSVVALAMSNRRRQWVTAAELDTDLAVLLGTSEPRSSGMRAALTDGQMVVGRFFFIHQAQAVRDDERLTTYEFLHATFGEYLVARLVARELRDLVTTAQLNRTRTRPTTVEDEFLHALLSFASLTLRKTTLSFLEELLPESTDLRDLLLRLFRESLEFRLSGRYDDYRPIRASAPARHANYAVNLFLCLTLFGEITTDDLFPNSADPIDEWRQVAQLWQSQLPNEGWLELVHTVRVDRTWQGDRRVVVFREDSTVLYDIDPGWIAGELPASSSSWHGWKKQDMVTLGLQYQFLCDPDTELLVHGLEPFRRVDAAVLTVFDFWGTGPRSAANALLSLYLASGDELPVKLLDDAHRHCMWHAVFGFAPTDVEPLRRFRRLYLRQLLLDWPRLSDDFRAEFRRTVENADGEGGKDVKGLTVLLEELNVDFNRPLIDRAAIEPGPATPPAISD</sequence>
<reference evidence="2" key="1">
    <citation type="journal article" date="2019" name="Int. J. Syst. Evol. Microbiol.">
        <title>The Global Catalogue of Microorganisms (GCM) 10K type strain sequencing project: providing services to taxonomists for standard genome sequencing and annotation.</title>
        <authorList>
            <consortium name="The Broad Institute Genomics Platform"/>
            <consortium name="The Broad Institute Genome Sequencing Center for Infectious Disease"/>
            <person name="Wu L."/>
            <person name="Ma J."/>
        </authorList>
    </citation>
    <scope>NUCLEOTIDE SEQUENCE [LARGE SCALE GENOMIC DNA]</scope>
    <source>
        <strain evidence="2">JCM 31486</strain>
    </source>
</reference>
<evidence type="ECO:0000313" key="1">
    <source>
        <dbReference type="EMBL" id="MFD1045723.1"/>
    </source>
</evidence>
<protein>
    <submittedName>
        <fullName evidence="1">Uncharacterized protein</fullName>
    </submittedName>
</protein>
<comment type="caution">
    <text evidence="1">The sequence shown here is derived from an EMBL/GenBank/DDBJ whole genome shotgun (WGS) entry which is preliminary data.</text>
</comment>
<accession>A0ABW3M5B9</accession>
<dbReference type="Proteomes" id="UP001597045">
    <property type="component" value="Unassembled WGS sequence"/>
</dbReference>
<proteinExistence type="predicted"/>
<keyword evidence="2" id="KW-1185">Reference proteome</keyword>
<evidence type="ECO:0000313" key="2">
    <source>
        <dbReference type="Proteomes" id="UP001597045"/>
    </source>
</evidence>
<gene>
    <name evidence="1" type="ORF">ACFQ1S_09165</name>
</gene>